<reference evidence="3 4" key="2">
    <citation type="submission" date="2018-10" db="EMBL/GenBank/DDBJ databases">
        <authorList>
            <person name="Noll B N."/>
        </authorList>
    </citation>
    <scope>NUCLEOTIDE SEQUENCE [LARGE SCALE GENOMIC DNA]</scope>
    <source>
        <strain evidence="3">Kpneu006</strain>
    </source>
</reference>
<gene>
    <name evidence="3" type="ORF">BANRA_05401</name>
</gene>
<keyword evidence="1" id="KW-0472">Membrane</keyword>
<evidence type="ECO:0000313" key="2">
    <source>
        <dbReference type="EMBL" id="AKA86729.1"/>
    </source>
</evidence>
<dbReference type="GeneID" id="89551434"/>
<dbReference type="AlphaFoldDB" id="A0A0E3MUE0"/>
<feature type="transmembrane region" description="Helical" evidence="1">
    <location>
        <begin position="126"/>
        <end position="147"/>
    </location>
</feature>
<protein>
    <submittedName>
        <fullName evidence="2">TraX</fullName>
    </submittedName>
</protein>
<evidence type="ECO:0000256" key="1">
    <source>
        <dbReference type="SAM" id="Phobius"/>
    </source>
</evidence>
<dbReference type="RefSeq" id="WP_032419542.1">
    <property type="nucleotide sequence ID" value="NZ_CABFWS010000005.1"/>
</dbReference>
<keyword evidence="1" id="KW-0812">Transmembrane</keyword>
<dbReference type="EMBL" id="UWVH01000003">
    <property type="protein sequence ID" value="VCW39389.1"/>
    <property type="molecule type" value="Genomic_DNA"/>
</dbReference>
<geneLocation type="plasmid" evidence="2">
    <name>pKpn-E1.Nr7</name>
</geneLocation>
<name>A0A0E3MUE0_KLEPN</name>
<proteinExistence type="predicted"/>
<dbReference type="Proteomes" id="UP000269921">
    <property type="component" value="Unassembled WGS sequence"/>
</dbReference>
<accession>A0A0E3MUE0</accession>
<evidence type="ECO:0000313" key="4">
    <source>
        <dbReference type="Proteomes" id="UP000269921"/>
    </source>
</evidence>
<organism evidence="2">
    <name type="scientific">Klebsiella pneumoniae</name>
    <dbReference type="NCBI Taxonomy" id="573"/>
    <lineage>
        <taxon>Bacteria</taxon>
        <taxon>Pseudomonadati</taxon>
        <taxon>Pseudomonadota</taxon>
        <taxon>Gammaproteobacteria</taxon>
        <taxon>Enterobacterales</taxon>
        <taxon>Enterobacteriaceae</taxon>
        <taxon>Klebsiella/Raoultella group</taxon>
        <taxon>Klebsiella</taxon>
        <taxon>Klebsiella pneumoniae complex</taxon>
    </lineage>
</organism>
<feature type="transmembrane region" description="Helical" evidence="1">
    <location>
        <begin position="96"/>
        <end position="120"/>
    </location>
</feature>
<keyword evidence="1" id="KW-1133">Transmembrane helix</keyword>
<keyword evidence="2" id="KW-0614">Plasmid</keyword>
<sequence length="198" mass="22548">MTDENKTGGEVTKSPGRMKKAVYHITGISDIQFMWKSLRESISLLNERASFVKKQIKNLEAPDEKSASNQSFEDVVKKSSIPLEQHLAKAGKYKKYWLCCFFIAVFVALFLIAGCVKLIVNTEYNVSLLKVTLTLGLMFAVCIYSFVKAMTYEFLGWQLRNEAHSEEEFGTLRHFINDNGVRNTFNFEQAGQIRGAHE</sequence>
<dbReference type="EMBL" id="KM406491">
    <property type="protein sequence ID" value="AKA86729.1"/>
    <property type="molecule type" value="Genomic_DNA"/>
</dbReference>
<evidence type="ECO:0000313" key="3">
    <source>
        <dbReference type="EMBL" id="VCW39389.1"/>
    </source>
</evidence>
<reference evidence="2" key="1">
    <citation type="journal article" date="2015" name="PLoS ONE">
        <title>Differentiation of IncL and IncM Plasmids Associated with the Spread of Clinically Relevant Antimicrobial Resistance.</title>
        <authorList>
            <person name="Carattoli A."/>
            <person name="Seiffert S.N."/>
            <person name="Schwendener S."/>
            <person name="Perreten V."/>
            <person name="Endimiani A."/>
        </authorList>
    </citation>
    <scope>NUCLEOTIDE SEQUENCE</scope>
    <source>
        <strain evidence="2">Kpn-E1.Nr7</strain>
        <plasmid evidence="2">pKpn-E1.Nr7</plasmid>
    </source>
</reference>